<dbReference type="SMART" id="SM00175">
    <property type="entry name" value="RAB"/>
    <property type="match status" value="1"/>
</dbReference>
<dbReference type="Proteomes" id="UP000001396">
    <property type="component" value="Unassembled WGS sequence"/>
</dbReference>
<evidence type="ECO:0000256" key="6">
    <source>
        <dbReference type="ARBA" id="ARBA00023034"/>
    </source>
</evidence>
<keyword evidence="7 9" id="KW-0342">GTP-binding</keyword>
<evidence type="ECO:0008006" key="14">
    <source>
        <dbReference type="Google" id="ProtNLM"/>
    </source>
</evidence>
<dbReference type="GO" id="GO:0016192">
    <property type="term" value="P:vesicle-mediated transport"/>
    <property type="evidence" value="ECO:0007669"/>
    <property type="project" value="UniProtKB-KW"/>
</dbReference>
<comment type="similarity">
    <text evidence="2 11">Belongs to the small GTPase superfamily. Arf family.</text>
</comment>
<dbReference type="GO" id="GO:0005794">
    <property type="term" value="C:Golgi apparatus"/>
    <property type="evidence" value="ECO:0007669"/>
    <property type="project" value="UniProtKB-SubCell"/>
</dbReference>
<name>D3B1U7_HETP5</name>
<sequence>MGGMFTKIYQLFDPRLDYKIIMIGLDGSGKTTMLYKLKLGEVVNTIPTVGFNVESVQYRNINFTVWDIGGQNSIRKLWTHYYSEVAAVIFVVDSTDVERLEEASEEIKKILAQSQLNGAVLLFLCNKQDLPQSLSMAEISDRLKLQTIRDRQWYLQPTVAIDGSGLFEGLDWMSNALRKNHHSQSSFKSYFWPFY</sequence>
<dbReference type="OMA" id="HYYQNSE"/>
<evidence type="ECO:0000256" key="2">
    <source>
        <dbReference type="ARBA" id="ARBA00010290"/>
    </source>
</evidence>
<keyword evidence="4" id="KW-0931">ER-Golgi transport</keyword>
<dbReference type="InParanoid" id="D3B1U7"/>
<organism evidence="12 13">
    <name type="scientific">Heterostelium pallidum (strain ATCC 26659 / Pp 5 / PN500)</name>
    <name type="common">Cellular slime mold</name>
    <name type="synonym">Polysphondylium pallidum</name>
    <dbReference type="NCBI Taxonomy" id="670386"/>
    <lineage>
        <taxon>Eukaryota</taxon>
        <taxon>Amoebozoa</taxon>
        <taxon>Evosea</taxon>
        <taxon>Eumycetozoa</taxon>
        <taxon>Dictyostelia</taxon>
        <taxon>Acytosteliales</taxon>
        <taxon>Acytosteliaceae</taxon>
        <taxon>Heterostelium</taxon>
    </lineage>
</organism>
<dbReference type="InterPro" id="IPR024156">
    <property type="entry name" value="Small_GTPase_ARF"/>
</dbReference>
<dbReference type="Gene3D" id="3.40.50.300">
    <property type="entry name" value="P-loop containing nucleotide triphosphate hydrolases"/>
    <property type="match status" value="1"/>
</dbReference>
<dbReference type="CDD" id="cd00878">
    <property type="entry name" value="Arf_Arl"/>
    <property type="match status" value="1"/>
</dbReference>
<dbReference type="AlphaFoldDB" id="D3B1U7"/>
<keyword evidence="5" id="KW-0653">Protein transport</keyword>
<dbReference type="GO" id="GO:0005525">
    <property type="term" value="F:GTP binding"/>
    <property type="evidence" value="ECO:0007669"/>
    <property type="project" value="UniProtKB-KW"/>
</dbReference>
<dbReference type="EMBL" id="ADBJ01000008">
    <property type="protein sequence ID" value="EFA85271.1"/>
    <property type="molecule type" value="Genomic_DNA"/>
</dbReference>
<evidence type="ECO:0000256" key="10">
    <source>
        <dbReference type="PIRSR" id="PIRSR606689-2"/>
    </source>
</evidence>
<dbReference type="GO" id="GO:0046872">
    <property type="term" value="F:metal ion binding"/>
    <property type="evidence" value="ECO:0007669"/>
    <property type="project" value="UniProtKB-KW"/>
</dbReference>
<dbReference type="PRINTS" id="PR00328">
    <property type="entry name" value="SAR1GTPBP"/>
</dbReference>
<dbReference type="GO" id="GO:0015031">
    <property type="term" value="P:protein transport"/>
    <property type="evidence" value="ECO:0007669"/>
    <property type="project" value="UniProtKB-KW"/>
</dbReference>
<dbReference type="SMART" id="SM00178">
    <property type="entry name" value="SAR"/>
    <property type="match status" value="1"/>
</dbReference>
<evidence type="ECO:0000313" key="12">
    <source>
        <dbReference type="EMBL" id="EFA85271.1"/>
    </source>
</evidence>
<dbReference type="InterPro" id="IPR005225">
    <property type="entry name" value="Small_GTP-bd"/>
</dbReference>
<feature type="binding site" evidence="10">
    <location>
        <position position="31"/>
    </location>
    <ligand>
        <name>Mg(2+)</name>
        <dbReference type="ChEBI" id="CHEBI:18420"/>
    </ligand>
</feature>
<dbReference type="InterPro" id="IPR006689">
    <property type="entry name" value="Small_GTPase_ARF/SAR"/>
</dbReference>
<evidence type="ECO:0000256" key="5">
    <source>
        <dbReference type="ARBA" id="ARBA00022927"/>
    </source>
</evidence>
<keyword evidence="13" id="KW-1185">Reference proteome</keyword>
<dbReference type="SMART" id="SM00177">
    <property type="entry name" value="ARF"/>
    <property type="match status" value="1"/>
</dbReference>
<proteinExistence type="inferred from homology"/>
<feature type="binding site" evidence="9">
    <location>
        <begin position="126"/>
        <end position="129"/>
    </location>
    <ligand>
        <name>GTP</name>
        <dbReference type="ChEBI" id="CHEBI:37565"/>
    </ligand>
</feature>
<dbReference type="PANTHER" id="PTHR11711">
    <property type="entry name" value="ADP RIBOSYLATION FACTOR-RELATED"/>
    <property type="match status" value="1"/>
</dbReference>
<keyword evidence="10" id="KW-0479">Metal-binding</keyword>
<dbReference type="NCBIfam" id="TIGR00231">
    <property type="entry name" value="small_GTP"/>
    <property type="match status" value="1"/>
</dbReference>
<accession>D3B1U7</accession>
<keyword evidence="6" id="KW-0333">Golgi apparatus</keyword>
<comment type="subcellular location">
    <subcellularLocation>
        <location evidence="1">Golgi apparatus</location>
    </subcellularLocation>
</comment>
<evidence type="ECO:0000256" key="3">
    <source>
        <dbReference type="ARBA" id="ARBA00022741"/>
    </source>
</evidence>
<dbReference type="GO" id="GO:0030010">
    <property type="term" value="P:establishment of cell polarity"/>
    <property type="evidence" value="ECO:0007669"/>
    <property type="project" value="UniProtKB-ARBA"/>
</dbReference>
<gene>
    <name evidence="12" type="ORF">PPL_02271</name>
</gene>
<dbReference type="GO" id="GO:0003924">
    <property type="term" value="F:GTPase activity"/>
    <property type="evidence" value="ECO:0007669"/>
    <property type="project" value="InterPro"/>
</dbReference>
<dbReference type="RefSeq" id="XP_020437380.1">
    <property type="nucleotide sequence ID" value="XM_020573263.1"/>
</dbReference>
<evidence type="ECO:0000256" key="8">
    <source>
        <dbReference type="ARBA" id="ARBA00059050"/>
    </source>
</evidence>
<feature type="binding site" evidence="10">
    <location>
        <position position="48"/>
    </location>
    <ligand>
        <name>Mg(2+)</name>
        <dbReference type="ChEBI" id="CHEBI:18420"/>
    </ligand>
</feature>
<evidence type="ECO:0000256" key="4">
    <source>
        <dbReference type="ARBA" id="ARBA00022892"/>
    </source>
</evidence>
<comment type="function">
    <text evidence="8">GTP-binding protein that may be involved in protein trafficking. May modulate vesicle budding and uncoating within the Golgi apparatus.</text>
</comment>
<feature type="binding site" evidence="9">
    <location>
        <begin position="24"/>
        <end position="31"/>
    </location>
    <ligand>
        <name>GTP</name>
        <dbReference type="ChEBI" id="CHEBI:37565"/>
    </ligand>
</feature>
<evidence type="ECO:0000256" key="11">
    <source>
        <dbReference type="RuleBase" id="RU003925"/>
    </source>
</evidence>
<dbReference type="InterPro" id="IPR027417">
    <property type="entry name" value="P-loop_NTPase"/>
</dbReference>
<evidence type="ECO:0000256" key="1">
    <source>
        <dbReference type="ARBA" id="ARBA00004555"/>
    </source>
</evidence>
<dbReference type="SUPFAM" id="SSF52540">
    <property type="entry name" value="P-loop containing nucleoside triphosphate hydrolases"/>
    <property type="match status" value="1"/>
</dbReference>
<dbReference type="STRING" id="670386.D3B1U7"/>
<reference evidence="12 13" key="1">
    <citation type="journal article" date="2011" name="Genome Res.">
        <title>Phylogeny-wide analysis of social amoeba genomes highlights ancient origins for complex intercellular communication.</title>
        <authorList>
            <person name="Heidel A.J."/>
            <person name="Lawal H.M."/>
            <person name="Felder M."/>
            <person name="Schilde C."/>
            <person name="Helps N.R."/>
            <person name="Tunggal B."/>
            <person name="Rivero F."/>
            <person name="John U."/>
            <person name="Schleicher M."/>
            <person name="Eichinger L."/>
            <person name="Platzer M."/>
            <person name="Noegel A.A."/>
            <person name="Schaap P."/>
            <person name="Gloeckner G."/>
        </authorList>
    </citation>
    <scope>NUCLEOTIDE SEQUENCE [LARGE SCALE GENOMIC DNA]</scope>
    <source>
        <strain evidence="13">ATCC 26659 / Pp 5 / PN500</strain>
    </source>
</reference>
<keyword evidence="3 9" id="KW-0547">Nucleotide-binding</keyword>
<dbReference type="Pfam" id="PF00025">
    <property type="entry name" value="Arf"/>
    <property type="match status" value="1"/>
</dbReference>
<evidence type="ECO:0000313" key="13">
    <source>
        <dbReference type="Proteomes" id="UP000001396"/>
    </source>
</evidence>
<evidence type="ECO:0000256" key="9">
    <source>
        <dbReference type="PIRSR" id="PIRSR606689-1"/>
    </source>
</evidence>
<dbReference type="GeneID" id="31357796"/>
<comment type="caution">
    <text evidence="12">The sequence shown here is derived from an EMBL/GenBank/DDBJ whole genome shotgun (WGS) entry which is preliminary data.</text>
</comment>
<evidence type="ECO:0000256" key="7">
    <source>
        <dbReference type="ARBA" id="ARBA00023134"/>
    </source>
</evidence>
<dbReference type="PROSITE" id="PS51417">
    <property type="entry name" value="ARF"/>
    <property type="match status" value="1"/>
</dbReference>
<dbReference type="FunFam" id="3.40.50.300:FF:000412">
    <property type="entry name" value="ADP-ribosylation factor 1"/>
    <property type="match status" value="1"/>
</dbReference>
<feature type="binding site" evidence="9">
    <location>
        <position position="70"/>
    </location>
    <ligand>
        <name>GTP</name>
        <dbReference type="ChEBI" id="CHEBI:37565"/>
    </ligand>
</feature>
<keyword evidence="5" id="KW-0813">Transport</keyword>
<keyword evidence="10" id="KW-0460">Magnesium</keyword>
<protein>
    <recommendedName>
        <fullName evidence="14">ADP-ribosylation factor</fullName>
    </recommendedName>
</protein>